<dbReference type="OrthoDB" id="2103474at2759"/>
<accession>A0A1C7M6R4</accession>
<keyword evidence="2" id="KW-0472">Membrane</keyword>
<keyword evidence="2" id="KW-0812">Transmembrane</keyword>
<dbReference type="Pfam" id="PF13430">
    <property type="entry name" value="DUF4112"/>
    <property type="match status" value="1"/>
</dbReference>
<dbReference type="Proteomes" id="UP000092993">
    <property type="component" value="Unassembled WGS sequence"/>
</dbReference>
<protein>
    <submittedName>
        <fullName evidence="3">Uncharacterized protein</fullName>
    </submittedName>
</protein>
<dbReference type="InterPro" id="IPR025187">
    <property type="entry name" value="DUF4112"/>
</dbReference>
<keyword evidence="2" id="KW-1133">Transmembrane helix</keyword>
<dbReference type="PANTHER" id="PTHR35519">
    <property type="entry name" value="MEMBRANE PROTEINS"/>
    <property type="match status" value="1"/>
</dbReference>
<dbReference type="STRING" id="5627.A0A1C7M6R4"/>
<sequence length="168" mass="18424">MRFGWSFIIGIIPGAGDIADATLNHFLIIRKARQAEIPNWLLRRMLLNNAVAALVGLVPIAGDLVVVMFKTNSRNAALLEEFLRIRGEEFLKAESQRVQDPKVIKPGAGKEQGEKVTGKREGVSGWFGRRKSKEPVPAPGPSTAEGAPAYKGRFVENMPADDPPPRKK</sequence>
<feature type="compositionally biased region" description="Basic and acidic residues" evidence="1">
    <location>
        <begin position="111"/>
        <end position="122"/>
    </location>
</feature>
<gene>
    <name evidence="3" type="ORF">A0H81_08033</name>
</gene>
<dbReference type="PANTHER" id="PTHR35519:SF2">
    <property type="entry name" value="PH DOMAIN PROTEIN"/>
    <property type="match status" value="1"/>
</dbReference>
<dbReference type="AlphaFoldDB" id="A0A1C7M6R4"/>
<evidence type="ECO:0000313" key="3">
    <source>
        <dbReference type="EMBL" id="OBZ72059.1"/>
    </source>
</evidence>
<dbReference type="EMBL" id="LUGG01000009">
    <property type="protein sequence ID" value="OBZ72059.1"/>
    <property type="molecule type" value="Genomic_DNA"/>
</dbReference>
<reference evidence="3 4" key="1">
    <citation type="submission" date="2016-03" db="EMBL/GenBank/DDBJ databases">
        <title>Whole genome sequencing of Grifola frondosa 9006-11.</title>
        <authorList>
            <person name="Min B."/>
            <person name="Park H."/>
            <person name="Kim J.-G."/>
            <person name="Cho H."/>
            <person name="Oh Y.-L."/>
            <person name="Kong W.-S."/>
            <person name="Choi I.-G."/>
        </authorList>
    </citation>
    <scope>NUCLEOTIDE SEQUENCE [LARGE SCALE GENOMIC DNA]</scope>
    <source>
        <strain evidence="3 4">9006-11</strain>
    </source>
</reference>
<evidence type="ECO:0000256" key="2">
    <source>
        <dbReference type="SAM" id="Phobius"/>
    </source>
</evidence>
<organism evidence="3 4">
    <name type="scientific">Grifola frondosa</name>
    <name type="common">Maitake</name>
    <name type="synonym">Polyporus frondosus</name>
    <dbReference type="NCBI Taxonomy" id="5627"/>
    <lineage>
        <taxon>Eukaryota</taxon>
        <taxon>Fungi</taxon>
        <taxon>Dikarya</taxon>
        <taxon>Basidiomycota</taxon>
        <taxon>Agaricomycotina</taxon>
        <taxon>Agaricomycetes</taxon>
        <taxon>Polyporales</taxon>
        <taxon>Grifolaceae</taxon>
        <taxon>Grifola</taxon>
    </lineage>
</organism>
<keyword evidence="4" id="KW-1185">Reference proteome</keyword>
<comment type="caution">
    <text evidence="3">The sequence shown here is derived from an EMBL/GenBank/DDBJ whole genome shotgun (WGS) entry which is preliminary data.</text>
</comment>
<evidence type="ECO:0000256" key="1">
    <source>
        <dbReference type="SAM" id="MobiDB-lite"/>
    </source>
</evidence>
<feature type="region of interest" description="Disordered" evidence="1">
    <location>
        <begin position="101"/>
        <end position="168"/>
    </location>
</feature>
<evidence type="ECO:0000313" key="4">
    <source>
        <dbReference type="Proteomes" id="UP000092993"/>
    </source>
</evidence>
<proteinExistence type="predicted"/>
<name>A0A1C7M6R4_GRIFR</name>
<feature type="transmembrane region" description="Helical" evidence="2">
    <location>
        <begin position="50"/>
        <end position="69"/>
    </location>
</feature>
<feature type="transmembrane region" description="Helical" evidence="2">
    <location>
        <begin position="6"/>
        <end position="29"/>
    </location>
</feature>